<comment type="subunit">
    <text evidence="6">Homodimer.</text>
</comment>
<comment type="caution">
    <text evidence="10">The sequence shown here is derived from an EMBL/GenBank/DDBJ whole genome shotgun (WGS) entry which is preliminary data.</text>
</comment>
<feature type="binding site" evidence="6 7">
    <location>
        <position position="87"/>
    </location>
    <ligand>
        <name>S-adenosyl-L-methionine</name>
        <dbReference type="ChEBI" id="CHEBI:59789"/>
    </ligand>
</feature>
<dbReference type="Proteomes" id="UP000231449">
    <property type="component" value="Unassembled WGS sequence"/>
</dbReference>
<evidence type="ECO:0000256" key="6">
    <source>
        <dbReference type="HAMAP-Rule" id="MF_01084"/>
    </source>
</evidence>
<feature type="binding site" evidence="6 7">
    <location>
        <position position="90"/>
    </location>
    <ligand>
        <name>S-adenosyl-L-methionine</name>
        <dbReference type="ChEBI" id="CHEBI:59789"/>
    </ligand>
</feature>
<gene>
    <name evidence="10" type="primary">dph5</name>
    <name evidence="6" type="synonym">dphB</name>
    <name evidence="10" type="ORF">COS22_01155</name>
    <name evidence="9" type="ORF">COS45_01760</name>
    <name evidence="11" type="ORF">COZ66_00095</name>
</gene>
<comment type="function">
    <text evidence="6">S-adenosyl-L-methionine-dependent methyltransferase that catalyzes the trimethylation of the amino group of the modified target histidine residue in translation elongation factor 2 (EF-2), to form an intermediate called diphthine. The three successive methylation reactions represent the second step of diphthamide biosynthesis.</text>
</comment>
<evidence type="ECO:0000313" key="9">
    <source>
        <dbReference type="EMBL" id="PIV13660.1"/>
    </source>
</evidence>
<dbReference type="SUPFAM" id="SSF53790">
    <property type="entry name" value="Tetrapyrrole methylase"/>
    <property type="match status" value="1"/>
</dbReference>
<evidence type="ECO:0000256" key="7">
    <source>
        <dbReference type="PIRSR" id="PIRSR036432-1"/>
    </source>
</evidence>
<dbReference type="EMBL" id="PEUT01000044">
    <property type="protein sequence ID" value="PIV13660.1"/>
    <property type="molecule type" value="Genomic_DNA"/>
</dbReference>
<dbReference type="Proteomes" id="UP000230477">
    <property type="component" value="Unassembled WGS sequence"/>
</dbReference>
<keyword evidence="5 6" id="KW-0949">S-adenosyl-L-methionine</keyword>
<dbReference type="EMBL" id="PFIH01000006">
    <property type="protein sequence ID" value="PIX28298.1"/>
    <property type="molecule type" value="Genomic_DNA"/>
</dbReference>
<feature type="binding site" evidence="6 7">
    <location>
        <position position="211"/>
    </location>
    <ligand>
        <name>S-adenosyl-L-methionine</name>
        <dbReference type="ChEBI" id="CHEBI:59789"/>
    </ligand>
</feature>
<keyword evidence="3 6" id="KW-0489">Methyltransferase</keyword>
<evidence type="ECO:0000313" key="10">
    <source>
        <dbReference type="EMBL" id="PIV46485.1"/>
    </source>
</evidence>
<accession>A0A2H9N325</accession>
<protein>
    <recommendedName>
        <fullName evidence="6">Diphthine synthase</fullName>
        <ecNumber evidence="6">2.1.1.98</ecNumber>
    </recommendedName>
    <alternativeName>
        <fullName evidence="6">Diphthamide biosynthesis methyltransferase</fullName>
    </alternativeName>
</protein>
<dbReference type="InterPro" id="IPR004551">
    <property type="entry name" value="Dphthn_synthase"/>
</dbReference>
<feature type="binding site" evidence="6 7">
    <location>
        <begin position="115"/>
        <end position="116"/>
    </location>
    <ligand>
        <name>S-adenosyl-L-methionine</name>
        <dbReference type="ChEBI" id="CHEBI:59789"/>
    </ligand>
</feature>
<feature type="binding site" evidence="6 7">
    <location>
        <position position="168"/>
    </location>
    <ligand>
        <name>S-adenosyl-L-methionine</name>
        <dbReference type="ChEBI" id="CHEBI:59789"/>
    </ligand>
</feature>
<dbReference type="PIRSF" id="PIRSF036432">
    <property type="entry name" value="Diphthine_synth"/>
    <property type="match status" value="1"/>
</dbReference>
<reference evidence="12 13" key="2">
    <citation type="submission" date="2017-09" db="EMBL/GenBank/DDBJ databases">
        <title>Depth-based differentiation of microbial function through sediment-hosted aquifers and enrichment of novel symbionts in the deep terrestrial subsurface.</title>
        <authorList>
            <person name="Probst A.J."/>
            <person name="Ladd B."/>
            <person name="Jarett J.K."/>
            <person name="Geller-Mcgrath D.E."/>
            <person name="Sieber C.M.K."/>
            <person name="Emerson J.B."/>
            <person name="Anantharaman K."/>
            <person name="Thomas B.C."/>
            <person name="Malmstrom R."/>
            <person name="Stieglmeier M."/>
            <person name="Klingl A."/>
            <person name="Woyke T."/>
            <person name="Ryan C.M."/>
            <person name="Banfield J.F."/>
        </authorList>
    </citation>
    <scope>NUCLEOTIDE SEQUENCE [LARGE SCALE GENOMIC DNA]</scope>
</reference>
<comment type="catalytic activity">
    <reaction evidence="6">
        <text>2-[(3S)-amino-3-carboxypropyl]-L-histidyl-[translation elongation factor 2] + 3 S-adenosyl-L-methionine = diphthine-[translation elongation factor 2] + 3 S-adenosyl-L-homocysteine + 3 H(+)</text>
        <dbReference type="Rhea" id="RHEA:36415"/>
        <dbReference type="Rhea" id="RHEA-COMP:9749"/>
        <dbReference type="Rhea" id="RHEA-COMP:10172"/>
        <dbReference type="ChEBI" id="CHEBI:15378"/>
        <dbReference type="ChEBI" id="CHEBI:57856"/>
        <dbReference type="ChEBI" id="CHEBI:59789"/>
        <dbReference type="ChEBI" id="CHEBI:73995"/>
        <dbReference type="ChEBI" id="CHEBI:82696"/>
        <dbReference type="EC" id="2.1.1.98"/>
    </reaction>
</comment>
<proteinExistence type="inferred from homology"/>
<comment type="pathway">
    <text evidence="1 6">Protein modification; peptidyl-diphthamide biosynthesis.</text>
</comment>
<dbReference type="InterPro" id="IPR014777">
    <property type="entry name" value="4pyrrole_Mease_sub1"/>
</dbReference>
<dbReference type="EC" id="2.1.1.98" evidence="6"/>
<evidence type="ECO:0000256" key="2">
    <source>
        <dbReference type="ARBA" id="ARBA00006729"/>
    </source>
</evidence>
<dbReference type="PANTHER" id="PTHR10882:SF0">
    <property type="entry name" value="DIPHTHINE METHYL ESTER SYNTHASE"/>
    <property type="match status" value="1"/>
</dbReference>
<feature type="domain" description="Tetrapyrrole methylase" evidence="8">
    <location>
        <begin position="1"/>
        <end position="223"/>
    </location>
</feature>
<keyword evidence="4 6" id="KW-0808">Transferase</keyword>
<dbReference type="EMBL" id="PETW01000022">
    <property type="protein sequence ID" value="PIV46485.1"/>
    <property type="molecule type" value="Genomic_DNA"/>
</dbReference>
<accession>A0A2H9M7D0</accession>
<dbReference type="AlphaFoldDB" id="A0A2H9M7D0"/>
<feature type="binding site" evidence="6 7">
    <location>
        <position position="236"/>
    </location>
    <ligand>
        <name>S-adenosyl-L-methionine</name>
        <dbReference type="ChEBI" id="CHEBI:59789"/>
    </ligand>
</feature>
<evidence type="ECO:0000313" key="12">
    <source>
        <dbReference type="Proteomes" id="UP000230477"/>
    </source>
</evidence>
<dbReference type="InterPro" id="IPR000878">
    <property type="entry name" value="4pyrrol_Mease"/>
</dbReference>
<dbReference type="Gene3D" id="3.40.1010.10">
    <property type="entry name" value="Cobalt-precorrin-4 Transmethylase, Domain 1"/>
    <property type="match status" value="1"/>
</dbReference>
<organism evidence="10 12">
    <name type="scientific">Huberarchaeum crystalense</name>
    <dbReference type="NCBI Taxonomy" id="2014257"/>
    <lineage>
        <taxon>Archaea</taxon>
        <taxon>Candidatus Huberarchaeota</taxon>
        <taxon>Candidatus Huberarchaeia</taxon>
        <taxon>Candidatus Huberarchaeales</taxon>
        <taxon>Candidatus Huberarchaeaceae</taxon>
        <taxon>Candidatus Huberarchaeum</taxon>
    </lineage>
</organism>
<dbReference type="CDD" id="cd11647">
    <property type="entry name" value="DHP5_DphB"/>
    <property type="match status" value="1"/>
</dbReference>
<dbReference type="GO" id="GO:0017183">
    <property type="term" value="P:protein histidyl modification to diphthamide"/>
    <property type="evidence" value="ECO:0007669"/>
    <property type="project" value="UniProtKB-UniRule"/>
</dbReference>
<sequence length="258" mass="29432">MFVLVGLGLKLEHLTLEALEIIKACDKVFLEKYTLDISYDFDALTKLTGKNIKLIERKDVESYSFLPLSEEKDKKTNKNVALLVFGDPLIATTHTELLLEAKQRGLETRIIHNISILNVISRTGLQPYKFGKIASIPFWQENIEYRPCGFYNLLEQNQKIGAHTLFLLDLNPIDNKYLSPGLAIEMLIKCEMLKKKQIINEDTLFIVCSRLCSNTEKIVVGKYNKIKSIGFGLPPHCIIIPSPPHFKEQEFLSQFNSS</sequence>
<dbReference type="NCBIfam" id="TIGR00522">
    <property type="entry name" value="dph5"/>
    <property type="match status" value="1"/>
</dbReference>
<dbReference type="UniPathway" id="UPA00559"/>
<evidence type="ECO:0000313" key="11">
    <source>
        <dbReference type="EMBL" id="PIX28298.1"/>
    </source>
</evidence>
<dbReference type="InterPro" id="IPR035996">
    <property type="entry name" value="4pyrrol_Methylase_sf"/>
</dbReference>
<dbReference type="PANTHER" id="PTHR10882">
    <property type="entry name" value="DIPHTHINE SYNTHASE"/>
    <property type="match status" value="1"/>
</dbReference>
<evidence type="ECO:0000313" key="13">
    <source>
        <dbReference type="Proteomes" id="UP000230713"/>
    </source>
</evidence>
<accession>A0A2H9M2Y4</accession>
<dbReference type="HAMAP" id="MF_01084">
    <property type="entry name" value="Diphthine_synth"/>
    <property type="match status" value="1"/>
</dbReference>
<evidence type="ECO:0000256" key="5">
    <source>
        <dbReference type="ARBA" id="ARBA00022691"/>
    </source>
</evidence>
<evidence type="ECO:0000259" key="8">
    <source>
        <dbReference type="Pfam" id="PF00590"/>
    </source>
</evidence>
<name>A0A2H9M7D0_HUBC1</name>
<dbReference type="GO" id="GO:0032259">
    <property type="term" value="P:methylation"/>
    <property type="evidence" value="ECO:0007669"/>
    <property type="project" value="UniProtKB-KW"/>
</dbReference>
<dbReference type="Gene3D" id="3.30.950.10">
    <property type="entry name" value="Methyltransferase, Cobalt-precorrin-4 Transmethylase, Domain 2"/>
    <property type="match status" value="1"/>
</dbReference>
<evidence type="ECO:0000256" key="3">
    <source>
        <dbReference type="ARBA" id="ARBA00022603"/>
    </source>
</evidence>
<evidence type="ECO:0000256" key="4">
    <source>
        <dbReference type="ARBA" id="ARBA00022679"/>
    </source>
</evidence>
<evidence type="ECO:0000256" key="1">
    <source>
        <dbReference type="ARBA" id="ARBA00005156"/>
    </source>
</evidence>
<dbReference type="InterPro" id="IPR014776">
    <property type="entry name" value="4pyrrole_Mease_sub2"/>
</dbReference>
<dbReference type="Pfam" id="PF00590">
    <property type="entry name" value="TP_methylase"/>
    <property type="match status" value="1"/>
</dbReference>
<comment type="similarity">
    <text evidence="2 6">Belongs to the diphthine synthase family.</text>
</comment>
<dbReference type="Proteomes" id="UP000230713">
    <property type="component" value="Unassembled WGS sequence"/>
</dbReference>
<dbReference type="GO" id="GO:0004164">
    <property type="term" value="F:diphthine synthase activity"/>
    <property type="evidence" value="ECO:0007669"/>
    <property type="project" value="UniProtKB-UniRule"/>
</dbReference>
<reference evidence="10" key="1">
    <citation type="submission" date="2017-09" db="EMBL/GenBank/DDBJ databases">
        <title>Depth-based differentiation of microbial function through sediment-hosted aquifers and enrichment of novel symbionts in the deep terrestrial subsurface.</title>
        <authorList>
            <person name="Probst A.J."/>
            <person name="Ladd B."/>
            <person name="Jarett J.K."/>
            <person name="Geller-Mcgrath D.E."/>
            <person name="Sieber C.M."/>
            <person name="Emerson J.B."/>
            <person name="Anantharaman K."/>
            <person name="Thomas B.C."/>
            <person name="Malmstrom R."/>
            <person name="Stieglmeier M."/>
            <person name="Klingl A."/>
            <person name="Woyke T."/>
            <person name="Ryan C.M."/>
            <person name="Banfield J.F."/>
        </authorList>
    </citation>
    <scope>NUCLEOTIDE SEQUENCE [LARGE SCALE GENOMIC DNA]</scope>
    <source>
        <strain evidence="10">CG02_land_8_20_14_3_00_31_209</strain>
        <strain evidence="9">CG03_land_8_20_14_0_80_31_114</strain>
        <strain evidence="11">CG_4_8_14_3_um_filter</strain>
    </source>
</reference>
<feature type="binding site" evidence="6 7">
    <location>
        <position position="9"/>
    </location>
    <ligand>
        <name>S-adenosyl-L-methionine</name>
        <dbReference type="ChEBI" id="CHEBI:59789"/>
    </ligand>
</feature>